<feature type="non-terminal residue" evidence="2">
    <location>
        <position position="66"/>
    </location>
</feature>
<dbReference type="EMBL" id="GBEZ01024590">
    <property type="protein sequence ID" value="JAC62413.1"/>
    <property type="molecule type" value="Transcribed_RNA"/>
</dbReference>
<sequence>GLRLALAGRGRGGAGEPRGAAQQPLPPLHGARWPRPQQLPLPTTRIPDRFPVPSLVPGVGPGELTG</sequence>
<feature type="region of interest" description="Disordered" evidence="1">
    <location>
        <begin position="1"/>
        <end position="66"/>
    </location>
</feature>
<accession>A0A061QRR8</accession>
<dbReference type="AlphaFoldDB" id="A0A061QRR8"/>
<reference evidence="2" key="1">
    <citation type="submission" date="2014-05" db="EMBL/GenBank/DDBJ databases">
        <title>The transcriptome of the halophilic microalga Tetraselmis sp. GSL018 isolated from the Great Salt Lake, Utah.</title>
        <authorList>
            <person name="Jinkerson R.E."/>
            <person name="D'Adamo S."/>
            <person name="Posewitz M.C."/>
        </authorList>
    </citation>
    <scope>NUCLEOTIDE SEQUENCE</scope>
    <source>
        <strain evidence="2">GSL018</strain>
    </source>
</reference>
<organism evidence="2">
    <name type="scientific">Tetraselmis sp. GSL018</name>
    <dbReference type="NCBI Taxonomy" id="582737"/>
    <lineage>
        <taxon>Eukaryota</taxon>
        <taxon>Viridiplantae</taxon>
        <taxon>Chlorophyta</taxon>
        <taxon>core chlorophytes</taxon>
        <taxon>Chlorodendrophyceae</taxon>
        <taxon>Chlorodendrales</taxon>
        <taxon>Chlorodendraceae</taxon>
        <taxon>Tetraselmis</taxon>
    </lineage>
</organism>
<evidence type="ECO:0000256" key="1">
    <source>
        <dbReference type="SAM" id="MobiDB-lite"/>
    </source>
</evidence>
<gene>
    <name evidence="2" type="ORF">TSPGSL018_23438</name>
</gene>
<feature type="non-terminal residue" evidence="2">
    <location>
        <position position="1"/>
    </location>
</feature>
<protein>
    <submittedName>
        <fullName evidence="2">Uncharacterized protein</fullName>
    </submittedName>
</protein>
<proteinExistence type="predicted"/>
<name>A0A061QRR8_9CHLO</name>
<evidence type="ECO:0000313" key="2">
    <source>
        <dbReference type="EMBL" id="JAC62413.1"/>
    </source>
</evidence>